<keyword evidence="2" id="KW-1185">Reference proteome</keyword>
<evidence type="ECO:0000313" key="2">
    <source>
        <dbReference type="Proteomes" id="UP000824533"/>
    </source>
</evidence>
<dbReference type="EMBL" id="CM034412">
    <property type="protein sequence ID" value="KAJ0170752.1"/>
    <property type="molecule type" value="Genomic_DNA"/>
</dbReference>
<reference evidence="1 2" key="1">
    <citation type="journal article" date="2021" name="Front. Genet.">
        <title>Chromosome-Level Genome Assembly Reveals Significant Gene Expansion in the Toll and IMD Signaling Pathways of Dendrolimus kikuchii.</title>
        <authorList>
            <person name="Zhou J."/>
            <person name="Wu P."/>
            <person name="Xiong Z."/>
            <person name="Liu N."/>
            <person name="Zhao N."/>
            <person name="Ji M."/>
            <person name="Qiu Y."/>
            <person name="Yang B."/>
        </authorList>
    </citation>
    <scope>NUCLEOTIDE SEQUENCE [LARGE SCALE GENOMIC DNA]</scope>
    <source>
        <strain evidence="1">Ann1</strain>
    </source>
</reference>
<accession>A0ACC1CH25</accession>
<proteinExistence type="predicted"/>
<evidence type="ECO:0000313" key="1">
    <source>
        <dbReference type="EMBL" id="KAJ0170752.1"/>
    </source>
</evidence>
<sequence length="120" mass="13745">MTSLTKFTKNLKVEDDIGIKGAHLFGPSVESKFDELKYEIVHKIDKELSDSQNARDYISQKYDELCNKIQYLTELDATVTGFRSDVKAIEKQIAELSLRVDDIEKKTIFKECPSLTSSMF</sequence>
<gene>
    <name evidence="1" type="ORF">K1T71_013524</name>
</gene>
<dbReference type="Proteomes" id="UP000824533">
    <property type="component" value="Linkage Group LG26"/>
</dbReference>
<organism evidence="1 2">
    <name type="scientific">Dendrolimus kikuchii</name>
    <dbReference type="NCBI Taxonomy" id="765133"/>
    <lineage>
        <taxon>Eukaryota</taxon>
        <taxon>Metazoa</taxon>
        <taxon>Ecdysozoa</taxon>
        <taxon>Arthropoda</taxon>
        <taxon>Hexapoda</taxon>
        <taxon>Insecta</taxon>
        <taxon>Pterygota</taxon>
        <taxon>Neoptera</taxon>
        <taxon>Endopterygota</taxon>
        <taxon>Lepidoptera</taxon>
        <taxon>Glossata</taxon>
        <taxon>Ditrysia</taxon>
        <taxon>Bombycoidea</taxon>
        <taxon>Lasiocampidae</taxon>
        <taxon>Dendrolimus</taxon>
    </lineage>
</organism>
<name>A0ACC1CH25_9NEOP</name>
<protein>
    <submittedName>
        <fullName evidence="1">Uncharacterized protein</fullName>
    </submittedName>
</protein>
<comment type="caution">
    <text evidence="1">The sequence shown here is derived from an EMBL/GenBank/DDBJ whole genome shotgun (WGS) entry which is preliminary data.</text>
</comment>